<dbReference type="HOGENOM" id="CLU_980240_0_0_1"/>
<organism evidence="1 2">
    <name type="scientific">Heterobasidion irregulare (strain TC 32-1)</name>
    <dbReference type="NCBI Taxonomy" id="747525"/>
    <lineage>
        <taxon>Eukaryota</taxon>
        <taxon>Fungi</taxon>
        <taxon>Dikarya</taxon>
        <taxon>Basidiomycota</taxon>
        <taxon>Agaricomycotina</taxon>
        <taxon>Agaricomycetes</taxon>
        <taxon>Russulales</taxon>
        <taxon>Bondarzewiaceae</taxon>
        <taxon>Heterobasidion</taxon>
        <taxon>Heterobasidion annosum species complex</taxon>
    </lineage>
</organism>
<name>W4KLP8_HETIT</name>
<dbReference type="Proteomes" id="UP000030671">
    <property type="component" value="Unassembled WGS sequence"/>
</dbReference>
<evidence type="ECO:0000313" key="2">
    <source>
        <dbReference type="Proteomes" id="UP000030671"/>
    </source>
</evidence>
<dbReference type="KEGG" id="hir:HETIRDRAFT_100223"/>
<dbReference type="OrthoDB" id="3182995at2759"/>
<gene>
    <name evidence="1" type="ORF">HETIRDRAFT_100223</name>
</gene>
<dbReference type="STRING" id="747525.W4KLP8"/>
<reference evidence="1 2" key="1">
    <citation type="journal article" date="2012" name="New Phytol.">
        <title>Insight into trade-off between wood decay and parasitism from the genome of a fungal forest pathogen.</title>
        <authorList>
            <person name="Olson A."/>
            <person name="Aerts A."/>
            <person name="Asiegbu F."/>
            <person name="Belbahri L."/>
            <person name="Bouzid O."/>
            <person name="Broberg A."/>
            <person name="Canback B."/>
            <person name="Coutinho P.M."/>
            <person name="Cullen D."/>
            <person name="Dalman K."/>
            <person name="Deflorio G."/>
            <person name="van Diepen L.T."/>
            <person name="Dunand C."/>
            <person name="Duplessis S."/>
            <person name="Durling M."/>
            <person name="Gonthier P."/>
            <person name="Grimwood J."/>
            <person name="Fossdal C.G."/>
            <person name="Hansson D."/>
            <person name="Henrissat B."/>
            <person name="Hietala A."/>
            <person name="Himmelstrand K."/>
            <person name="Hoffmeister D."/>
            <person name="Hogberg N."/>
            <person name="James T.Y."/>
            <person name="Karlsson M."/>
            <person name="Kohler A."/>
            <person name="Kues U."/>
            <person name="Lee Y.H."/>
            <person name="Lin Y.C."/>
            <person name="Lind M."/>
            <person name="Lindquist E."/>
            <person name="Lombard V."/>
            <person name="Lucas S."/>
            <person name="Lunden K."/>
            <person name="Morin E."/>
            <person name="Murat C."/>
            <person name="Park J."/>
            <person name="Raffaello T."/>
            <person name="Rouze P."/>
            <person name="Salamov A."/>
            <person name="Schmutz J."/>
            <person name="Solheim H."/>
            <person name="Stahlberg J."/>
            <person name="Velez H."/>
            <person name="de Vries R.P."/>
            <person name="Wiebenga A."/>
            <person name="Woodward S."/>
            <person name="Yakovlev I."/>
            <person name="Garbelotto M."/>
            <person name="Martin F."/>
            <person name="Grigoriev I.V."/>
            <person name="Stenlid J."/>
        </authorList>
    </citation>
    <scope>NUCLEOTIDE SEQUENCE [LARGE SCALE GENOMIC DNA]</scope>
    <source>
        <strain evidence="1 2">TC 32-1</strain>
    </source>
</reference>
<proteinExistence type="predicted"/>
<dbReference type="GeneID" id="20665671"/>
<dbReference type="RefSeq" id="XP_009543026.1">
    <property type="nucleotide sequence ID" value="XM_009544731.1"/>
</dbReference>
<sequence>MPNITGTLRIERNNEGTLRLIQSLLGPDRPFNATAKINHALEGPCPAAVGLMDLEADCRLRPTLATDPLGPRVSAATLTVNGQQHGLPGQCCIKMAFGSQEYYSLKREHDLYSHELRELGGIAVPRCHGFFGKMVKGKLVGCLVLDLCVGTVNVPKDQFVEKAMAEGNCSVEEMNSYRKGEERQEFHRLIMAAICKLHLAGVIHDRLYHFVPNIVKPYPYYRHFVMQGHSVLVVDFSTARPHSRDCPIGTPQKVERTVWHIERLSNIPNEDVDLKASNDKDRTA</sequence>
<protein>
    <recommendedName>
        <fullName evidence="3">Protein kinase domain-containing protein</fullName>
    </recommendedName>
</protein>
<evidence type="ECO:0000313" key="1">
    <source>
        <dbReference type="EMBL" id="ETW86270.1"/>
    </source>
</evidence>
<dbReference type="EMBL" id="KI925455">
    <property type="protein sequence ID" value="ETW86270.1"/>
    <property type="molecule type" value="Genomic_DNA"/>
</dbReference>
<dbReference type="eggNOG" id="ENOG502T7R5">
    <property type="taxonomic scope" value="Eukaryota"/>
</dbReference>
<dbReference type="InParanoid" id="W4KLP8"/>
<evidence type="ECO:0008006" key="3">
    <source>
        <dbReference type="Google" id="ProtNLM"/>
    </source>
</evidence>
<dbReference type="AlphaFoldDB" id="W4KLP8"/>
<keyword evidence="2" id="KW-1185">Reference proteome</keyword>
<accession>W4KLP8</accession>